<comment type="caution">
    <text evidence="1">The sequence shown here is derived from an EMBL/GenBank/DDBJ whole genome shotgun (WGS) entry which is preliminary data.</text>
</comment>
<keyword evidence="2" id="KW-1185">Reference proteome</keyword>
<name>A0A4Q9KXP5_9MICR</name>
<dbReference type="VEuPathDB" id="MicrosporidiaDB:CWI36_1994p0010"/>
<gene>
    <name evidence="1" type="ORF">CWI36_1994p0010</name>
</gene>
<protein>
    <submittedName>
        <fullName evidence="1">Uncharacterized protein</fullName>
    </submittedName>
</protein>
<evidence type="ECO:0000313" key="2">
    <source>
        <dbReference type="Proteomes" id="UP000291404"/>
    </source>
</evidence>
<evidence type="ECO:0000313" key="1">
    <source>
        <dbReference type="EMBL" id="TBT99394.1"/>
    </source>
</evidence>
<dbReference type="AlphaFoldDB" id="A0A4Q9KXP5"/>
<dbReference type="EMBL" id="PITI01001994">
    <property type="protein sequence ID" value="TBT99394.1"/>
    <property type="molecule type" value="Genomic_DNA"/>
</dbReference>
<dbReference type="Proteomes" id="UP000291404">
    <property type="component" value="Unassembled WGS sequence"/>
</dbReference>
<reference evidence="1 2" key="1">
    <citation type="submission" date="2017-12" db="EMBL/GenBank/DDBJ databases">
        <authorList>
            <person name="Pombert J.-F."/>
            <person name="Haag K.L."/>
            <person name="Ebert D."/>
        </authorList>
    </citation>
    <scope>NUCLEOTIDE SEQUENCE [LARGE SCALE GENOMIC DNA]</scope>
    <source>
        <strain evidence="1">BE-OM-2</strain>
    </source>
</reference>
<accession>A0A4Q9KXP5</accession>
<sequence>FVSISIDPFVSVSIDSFVVSISIDPFVSISIDPFVSISIDSFVSISIDPFVSISIDPFVSISINSSPLILYHLLYFKPMNFEVLMFNLYFRIKIFSFGDTLRIFLRSCLFSKYTKSFSFIMLQLSISMIFYNGKIIKIKSI</sequence>
<feature type="non-terminal residue" evidence="1">
    <location>
        <position position="1"/>
    </location>
</feature>
<proteinExistence type="predicted"/>
<organism evidence="1 2">
    <name type="scientific">Hamiltosporidium magnivora</name>
    <dbReference type="NCBI Taxonomy" id="148818"/>
    <lineage>
        <taxon>Eukaryota</taxon>
        <taxon>Fungi</taxon>
        <taxon>Fungi incertae sedis</taxon>
        <taxon>Microsporidia</taxon>
        <taxon>Dubosqiidae</taxon>
        <taxon>Hamiltosporidium</taxon>
    </lineage>
</organism>